<dbReference type="AlphaFoldDB" id="A0A6J4JWU6"/>
<dbReference type="EMBL" id="CADCTQ010000373">
    <property type="protein sequence ID" value="CAA9289362.1"/>
    <property type="molecule type" value="Genomic_DNA"/>
</dbReference>
<organism evidence="1">
    <name type="scientific">uncultured Cytophagales bacterium</name>
    <dbReference type="NCBI Taxonomy" id="158755"/>
    <lineage>
        <taxon>Bacteria</taxon>
        <taxon>Pseudomonadati</taxon>
        <taxon>Bacteroidota</taxon>
        <taxon>Sphingobacteriia</taxon>
        <taxon>Sphingobacteriales</taxon>
        <taxon>environmental samples</taxon>
    </lineage>
</organism>
<name>A0A6J4JWU6_9SPHI</name>
<proteinExistence type="predicted"/>
<reference evidence="1" key="1">
    <citation type="submission" date="2020-02" db="EMBL/GenBank/DDBJ databases">
        <authorList>
            <person name="Meier V. D."/>
        </authorList>
    </citation>
    <scope>NUCLEOTIDE SEQUENCE</scope>
    <source>
        <strain evidence="1">AVDCRST_MAG56</strain>
    </source>
</reference>
<gene>
    <name evidence="1" type="ORF">AVDCRST_MAG56-4438</name>
</gene>
<evidence type="ECO:0000313" key="1">
    <source>
        <dbReference type="EMBL" id="CAA9289362.1"/>
    </source>
</evidence>
<protein>
    <submittedName>
        <fullName evidence="1">Uncharacterized protein</fullName>
    </submittedName>
</protein>
<sequence length="69" mass="7729">MISFPVSADAGYGSPPFCKEGPGVVPSCQTTPWQTQTGRKIPAGKDQAFRKYPLIYFTMFYFRGSVFRL</sequence>
<accession>A0A6J4JWU6</accession>